<reference evidence="1 2" key="1">
    <citation type="submission" date="2013-09" db="EMBL/GenBank/DDBJ databases">
        <authorList>
            <person name="Zeng Z."/>
            <person name="Chen C."/>
        </authorList>
    </citation>
    <scope>NUCLEOTIDE SEQUENCE [LARGE SCALE GENOMIC DNA]</scope>
    <source>
        <strain evidence="1 2">WB 4.1-42</strain>
    </source>
</reference>
<accession>A0A0A2ML72</accession>
<evidence type="ECO:0000313" key="1">
    <source>
        <dbReference type="EMBL" id="KGO92193.1"/>
    </source>
</evidence>
<gene>
    <name evidence="1" type="ORF">Q766_13605</name>
</gene>
<protein>
    <submittedName>
        <fullName evidence="1">Uncharacterized protein</fullName>
    </submittedName>
</protein>
<dbReference type="EMBL" id="JRLY01000011">
    <property type="protein sequence ID" value="KGO92193.1"/>
    <property type="molecule type" value="Genomic_DNA"/>
</dbReference>
<dbReference type="AlphaFoldDB" id="A0A0A2ML72"/>
<keyword evidence="2" id="KW-1185">Reference proteome</keyword>
<organism evidence="1 2">
    <name type="scientific">Flavobacterium subsaxonicum WB 4.1-42 = DSM 21790</name>
    <dbReference type="NCBI Taxonomy" id="1121898"/>
    <lineage>
        <taxon>Bacteria</taxon>
        <taxon>Pseudomonadati</taxon>
        <taxon>Bacteroidota</taxon>
        <taxon>Flavobacteriia</taxon>
        <taxon>Flavobacteriales</taxon>
        <taxon>Flavobacteriaceae</taxon>
        <taxon>Flavobacterium</taxon>
    </lineage>
</organism>
<sequence>MYKYNLVKLANGIGFRVSFDMKAVLNDKKIVNIEIEKNENLILENSDLFLQTGIYYFFEKFKKGFDVEINNIRLMPVDTTNMLLMYAVIESLTVALDFKIEGLCITEKGLFSIPK</sequence>
<name>A0A0A2ML72_9FLAO</name>
<comment type="caution">
    <text evidence="1">The sequence shown here is derived from an EMBL/GenBank/DDBJ whole genome shotgun (WGS) entry which is preliminary data.</text>
</comment>
<dbReference type="Proteomes" id="UP000030111">
    <property type="component" value="Unassembled WGS sequence"/>
</dbReference>
<proteinExistence type="predicted"/>
<evidence type="ECO:0000313" key="2">
    <source>
        <dbReference type="Proteomes" id="UP000030111"/>
    </source>
</evidence>
<dbReference type="RefSeq" id="WP_026991105.1">
    <property type="nucleotide sequence ID" value="NZ_AUGP01000025.1"/>
</dbReference>